<gene>
    <name evidence="5" type="ORF">LXO92_13370</name>
</gene>
<feature type="signal peptide" evidence="1">
    <location>
        <begin position="1"/>
        <end position="19"/>
    </location>
</feature>
<feature type="chain" id="PRO_5045168977" evidence="1">
    <location>
        <begin position="20"/>
        <end position="394"/>
    </location>
</feature>
<evidence type="ECO:0000259" key="4">
    <source>
        <dbReference type="Pfam" id="PF20943"/>
    </source>
</evidence>
<feature type="domain" description="DUF4785" evidence="3">
    <location>
        <begin position="179"/>
        <end position="284"/>
    </location>
</feature>
<feature type="domain" description="DUF4785" evidence="4">
    <location>
        <begin position="287"/>
        <end position="390"/>
    </location>
</feature>
<name>A0ABS8X6M1_9GAMM</name>
<dbReference type="InterPro" id="IPR048296">
    <property type="entry name" value="DUF4785_central"/>
</dbReference>
<dbReference type="Pfam" id="PF20943">
    <property type="entry name" value="DUF4785_3rd"/>
    <property type="match status" value="1"/>
</dbReference>
<feature type="domain" description="DUF4785" evidence="2">
    <location>
        <begin position="35"/>
        <end position="176"/>
    </location>
</feature>
<organism evidence="5 6">
    <name type="scientific">Legionella resiliens</name>
    <dbReference type="NCBI Taxonomy" id="2905958"/>
    <lineage>
        <taxon>Bacteria</taxon>
        <taxon>Pseudomonadati</taxon>
        <taxon>Pseudomonadota</taxon>
        <taxon>Gammaproteobacteria</taxon>
        <taxon>Legionellales</taxon>
        <taxon>Legionellaceae</taxon>
        <taxon>Legionella</taxon>
    </lineage>
</organism>
<evidence type="ECO:0000256" key="1">
    <source>
        <dbReference type="SAM" id="SignalP"/>
    </source>
</evidence>
<dbReference type="InterPro" id="IPR048295">
    <property type="entry name" value="DUF4785_C"/>
</dbReference>
<keyword evidence="1" id="KW-0732">Signal</keyword>
<dbReference type="InterPro" id="IPR031979">
    <property type="entry name" value="DUF4785_N"/>
</dbReference>
<dbReference type="Pfam" id="PF20942">
    <property type="entry name" value="DUF4785_2nd"/>
    <property type="match status" value="1"/>
</dbReference>
<evidence type="ECO:0000259" key="2">
    <source>
        <dbReference type="Pfam" id="PF16024"/>
    </source>
</evidence>
<dbReference type="Gene3D" id="2.60.120.1370">
    <property type="match status" value="1"/>
</dbReference>
<evidence type="ECO:0000313" key="6">
    <source>
        <dbReference type="Proteomes" id="UP001320170"/>
    </source>
</evidence>
<accession>A0ABS8X6M1</accession>
<proteinExistence type="predicted"/>
<comment type="caution">
    <text evidence="5">The sequence shown here is derived from an EMBL/GenBank/DDBJ whole genome shotgun (WGS) entry which is preliminary data.</text>
</comment>
<keyword evidence="6" id="KW-1185">Reference proteome</keyword>
<protein>
    <submittedName>
        <fullName evidence="5">DUF4785 family protein</fullName>
    </submittedName>
</protein>
<dbReference type="Proteomes" id="UP001320170">
    <property type="component" value="Unassembled WGS sequence"/>
</dbReference>
<dbReference type="Gene3D" id="2.60.40.1930">
    <property type="match status" value="1"/>
</dbReference>
<dbReference type="Pfam" id="PF16024">
    <property type="entry name" value="DUF4785_1st"/>
    <property type="match status" value="1"/>
</dbReference>
<sequence>MRTLLTLLPLFFCCAQVSAFTLPQNPVKSYDCDICSTLPHESMQDRWKIGEFPLNKKESNIQKSYSYNQQVTAAELQQGINLAIHTPEAVIRILPLQKNKSIPALELKSAKSSKFISLKEASSLYSQDEAIDESLRIGSHQIMLQIKPELGMSHFILKSKSTDSSNADSYLIHVFEKYSLIYLQIEPSALQYQYGDQFNALITLKDNITSYPVEDVNATLVGPDNQTIPLKIKEIKRNQFQASALLSSDDNTHGGNWYIEVDVLCTLGENSPLHRSGRAAFSYSIPSASLMSIKKISSNPLTFAATVEVATASRYALQSVLYTKNSKGADLPVETAQSAQWLEPGKQIIKFSFDNSARLAEDQLSVGYLHLTDYGQLKTIYQYDPPIKLSQLLD</sequence>
<evidence type="ECO:0000313" key="5">
    <source>
        <dbReference type="EMBL" id="MCE3533364.1"/>
    </source>
</evidence>
<reference evidence="5 6" key="1">
    <citation type="journal article" date="2024" name="Pathogens">
        <title>Characterization of a Novel Species of Legionella Isolated from a Healthcare Facility: Legionella resiliens sp. nov.</title>
        <authorList>
            <person name="Cristino S."/>
            <person name="Pascale M.R."/>
            <person name="Marino F."/>
            <person name="Derelitto C."/>
            <person name="Salaris S."/>
            <person name="Orsini M."/>
            <person name="Squarzoni S."/>
            <person name="Grottola A."/>
            <person name="Girolamini L."/>
        </authorList>
    </citation>
    <scope>NUCLEOTIDE SEQUENCE [LARGE SCALE GENOMIC DNA]</scope>
    <source>
        <strain evidence="5 6">8cVS16</strain>
    </source>
</reference>
<dbReference type="RefSeq" id="WP_182350044.1">
    <property type="nucleotide sequence ID" value="NZ_JAJSPM010000009.1"/>
</dbReference>
<evidence type="ECO:0000259" key="3">
    <source>
        <dbReference type="Pfam" id="PF20942"/>
    </source>
</evidence>
<dbReference type="EMBL" id="JAJTND010000005">
    <property type="protein sequence ID" value="MCE3533364.1"/>
    <property type="molecule type" value="Genomic_DNA"/>
</dbReference>